<evidence type="ECO:0008006" key="4">
    <source>
        <dbReference type="Google" id="ProtNLM"/>
    </source>
</evidence>
<name>A0A3D9SX55_9ACTN</name>
<reference evidence="2 3" key="1">
    <citation type="submission" date="2018-08" db="EMBL/GenBank/DDBJ databases">
        <title>Sequencing the genomes of 1000 actinobacteria strains.</title>
        <authorList>
            <person name="Klenk H.-P."/>
        </authorList>
    </citation>
    <scope>NUCLEOTIDE SEQUENCE [LARGE SCALE GENOMIC DNA]</scope>
    <source>
        <strain evidence="2 3">DSM 43927</strain>
    </source>
</reference>
<evidence type="ECO:0000313" key="3">
    <source>
        <dbReference type="Proteomes" id="UP000256661"/>
    </source>
</evidence>
<comment type="caution">
    <text evidence="2">The sequence shown here is derived from an EMBL/GenBank/DDBJ whole genome shotgun (WGS) entry which is preliminary data.</text>
</comment>
<feature type="region of interest" description="Disordered" evidence="1">
    <location>
        <begin position="1"/>
        <end position="41"/>
    </location>
</feature>
<dbReference type="AlphaFoldDB" id="A0A3D9SX55"/>
<evidence type="ECO:0000256" key="1">
    <source>
        <dbReference type="SAM" id="MobiDB-lite"/>
    </source>
</evidence>
<proteinExistence type="predicted"/>
<dbReference type="EMBL" id="QTTT01000001">
    <property type="protein sequence ID" value="REF00543.1"/>
    <property type="molecule type" value="Genomic_DNA"/>
</dbReference>
<dbReference type="Proteomes" id="UP000256661">
    <property type="component" value="Unassembled WGS sequence"/>
</dbReference>
<protein>
    <recommendedName>
        <fullName evidence="4">von Willebrand factor type A domain-containing protein</fullName>
    </recommendedName>
</protein>
<evidence type="ECO:0000313" key="2">
    <source>
        <dbReference type="EMBL" id="REF00543.1"/>
    </source>
</evidence>
<keyword evidence="3" id="KW-1185">Reference proteome</keyword>
<sequence>MTPMQFDSVHETLHEAAPSPSARYPRSSSGRAPRRRCWTPSEPTLTSVSTYVARRAEAERPDEIVVVIQTDGKENASKEWQRSTVRDAIEQHRGDGWQILFLGADQDAEAAAAELGVSAETSLSYSSHNTIETMTSVGIALTRGTRTGHYGLTTDERRDATS</sequence>
<accession>A0A3D9SX55</accession>
<gene>
    <name evidence="2" type="ORF">DFJ69_6091</name>
</gene>
<feature type="compositionally biased region" description="Low complexity" evidence="1">
    <location>
        <begin position="16"/>
        <end position="31"/>
    </location>
</feature>
<organism evidence="2 3">
    <name type="scientific">Thermomonospora umbrina</name>
    <dbReference type="NCBI Taxonomy" id="111806"/>
    <lineage>
        <taxon>Bacteria</taxon>
        <taxon>Bacillati</taxon>
        <taxon>Actinomycetota</taxon>
        <taxon>Actinomycetes</taxon>
        <taxon>Streptosporangiales</taxon>
        <taxon>Thermomonosporaceae</taxon>
        <taxon>Thermomonospora</taxon>
    </lineage>
</organism>